<dbReference type="InterPro" id="IPR018062">
    <property type="entry name" value="HTH_AraC-typ_CS"/>
</dbReference>
<dbReference type="Gene3D" id="1.10.10.60">
    <property type="entry name" value="Homeodomain-like"/>
    <property type="match status" value="2"/>
</dbReference>
<protein>
    <recommendedName>
        <fullName evidence="2">Stage 0 sporulation protein A homolog</fullName>
    </recommendedName>
</protein>
<dbReference type="Gene3D" id="3.40.50.2300">
    <property type="match status" value="1"/>
</dbReference>
<dbReference type="PROSITE" id="PS00041">
    <property type="entry name" value="HTH_ARAC_FAMILY_1"/>
    <property type="match status" value="1"/>
</dbReference>
<dbReference type="InterPro" id="IPR020449">
    <property type="entry name" value="Tscrpt_reg_AraC-type_HTH"/>
</dbReference>
<evidence type="ECO:0000313" key="14">
    <source>
        <dbReference type="Proteomes" id="UP000019109"/>
    </source>
</evidence>
<comment type="function">
    <text evidence="9">May play the central regulatory role in sporulation. It may be an element of the effector pathway responsible for the activation of sporulation genes in response to nutritional stress. Spo0A may act in concert with spo0H (a sigma factor) to control the expression of some genes that are critical to the sporulation process.</text>
</comment>
<comment type="caution">
    <text evidence="13">The sequence shown here is derived from an EMBL/GenBank/DDBJ whole genome shotgun (WGS) entry which is preliminary data.</text>
</comment>
<dbReference type="PRINTS" id="PR00032">
    <property type="entry name" value="HTHARAC"/>
</dbReference>
<evidence type="ECO:0000256" key="8">
    <source>
        <dbReference type="ARBA" id="ARBA00023163"/>
    </source>
</evidence>
<dbReference type="EMBL" id="BAVR01000009">
    <property type="protein sequence ID" value="GAE87703.1"/>
    <property type="molecule type" value="Genomic_DNA"/>
</dbReference>
<comment type="subcellular location">
    <subcellularLocation>
        <location evidence="1">Cytoplasm</location>
    </subcellularLocation>
</comment>
<gene>
    <name evidence="13" type="ORF">JCM21531_1096</name>
</gene>
<dbReference type="Pfam" id="PF00072">
    <property type="entry name" value="Response_reg"/>
    <property type="match status" value="1"/>
</dbReference>
<dbReference type="PANTHER" id="PTHR42713:SF3">
    <property type="entry name" value="TRANSCRIPTIONAL REGULATORY PROTEIN HPTR"/>
    <property type="match status" value="1"/>
</dbReference>
<dbReference type="SUPFAM" id="SSF52172">
    <property type="entry name" value="CheY-like"/>
    <property type="match status" value="1"/>
</dbReference>
<dbReference type="GO" id="GO:0005737">
    <property type="term" value="C:cytoplasm"/>
    <property type="evidence" value="ECO:0007669"/>
    <property type="project" value="UniProtKB-SubCell"/>
</dbReference>
<dbReference type="SMART" id="SM00448">
    <property type="entry name" value="REC"/>
    <property type="match status" value="1"/>
</dbReference>
<dbReference type="SUPFAM" id="SSF46689">
    <property type="entry name" value="Homeodomain-like"/>
    <property type="match status" value="2"/>
</dbReference>
<evidence type="ECO:0000256" key="2">
    <source>
        <dbReference type="ARBA" id="ARBA00018672"/>
    </source>
</evidence>
<name>W4V4E8_9FIRM</name>
<dbReference type="SMART" id="SM00342">
    <property type="entry name" value="HTH_ARAC"/>
    <property type="match status" value="1"/>
</dbReference>
<evidence type="ECO:0000256" key="7">
    <source>
        <dbReference type="ARBA" id="ARBA00023125"/>
    </source>
</evidence>
<keyword evidence="6" id="KW-0805">Transcription regulation</keyword>
<dbReference type="InterPro" id="IPR011006">
    <property type="entry name" value="CheY-like_superfamily"/>
</dbReference>
<feature type="modified residue" description="4-aspartylphosphate" evidence="10">
    <location>
        <position position="55"/>
    </location>
</feature>
<keyword evidence="7" id="KW-0238">DNA-binding</keyword>
<feature type="domain" description="Response regulatory" evidence="12">
    <location>
        <begin position="3"/>
        <end position="120"/>
    </location>
</feature>
<evidence type="ECO:0000256" key="9">
    <source>
        <dbReference type="ARBA" id="ARBA00024867"/>
    </source>
</evidence>
<dbReference type="OrthoDB" id="384217at2"/>
<evidence type="ECO:0000256" key="3">
    <source>
        <dbReference type="ARBA" id="ARBA00022490"/>
    </source>
</evidence>
<dbReference type="InterPro" id="IPR041522">
    <property type="entry name" value="CdaR_GGDEF"/>
</dbReference>
<reference evidence="13" key="1">
    <citation type="journal article" date="2014" name="Genome Announc.">
        <title>Draft Genome Sequence of Clostridium straminisolvens Strain JCM 21531T, Isolated from a Cellulose-Degrading Bacterial Community.</title>
        <authorList>
            <person name="Yuki M."/>
            <person name="Oshima K."/>
            <person name="Suda W."/>
            <person name="Sakamoto M."/>
            <person name="Kitamura K."/>
            <person name="Iida T."/>
            <person name="Hattori M."/>
            <person name="Ohkuma M."/>
        </authorList>
    </citation>
    <scope>NUCLEOTIDE SEQUENCE [LARGE SCALE GENOMIC DNA]</scope>
    <source>
        <strain evidence="13">JCM 21531</strain>
    </source>
</reference>
<evidence type="ECO:0000259" key="11">
    <source>
        <dbReference type="PROSITE" id="PS01124"/>
    </source>
</evidence>
<evidence type="ECO:0000313" key="13">
    <source>
        <dbReference type="EMBL" id="GAE87703.1"/>
    </source>
</evidence>
<sequence length="543" mass="62669">MLKMIIADDEQIILDGIKESIDWKSYDIEVAGTARNGIEALKLVNSTEADILVTDIRMPGLSGLELVKEIRKARQDIRIILISAYEEFEFAQEAISLGVQSYISKPLKKQKIVDEVSKARDAILKEKLEKENQTRLEEMYKNNLPILREYFHNNLIMGRLKSMGDLTKQFDLYEIDLEESNVGVVVLTVDNRTENLKDLLDKSFQLVNIRIAEMARDFMPSCYKKIIFQSYNNEVVVVYNAGSNFAAAIKDATFMAEKIKNTIFHEIQVSVSAGIGRIYPYLRDTYLSYQEAVKALNYRLVYGNNTVLYIDNVEIKEMKHAHFFNDLSETLVNFQNTLSTGMADEVMKLIKTKIYQIVGCTSIPYYYVQQVYCQLLSTLLKTLYEMNITPEQLYDTPVNLYGEVFSKNTLDEIEKWYDDLVERACAVINQKKAEKVSGVISSAVNYIKENCKRDISLGEVAEFVNLNPSYLSRLFKEEKGIQFVEYVRNIKMEMAKEMLKNSNKKIYQICEELGYQSVQYFSTIFKNTVGMTPIEYRKICKTK</sequence>
<dbReference type="Pfam" id="PF17853">
    <property type="entry name" value="GGDEF_2"/>
    <property type="match status" value="1"/>
</dbReference>
<dbReference type="PROSITE" id="PS50110">
    <property type="entry name" value="RESPONSE_REGULATORY"/>
    <property type="match status" value="1"/>
</dbReference>
<dbReference type="AlphaFoldDB" id="W4V4E8"/>
<evidence type="ECO:0000256" key="1">
    <source>
        <dbReference type="ARBA" id="ARBA00004496"/>
    </source>
</evidence>
<dbReference type="GO" id="GO:0000160">
    <property type="term" value="P:phosphorelay signal transduction system"/>
    <property type="evidence" value="ECO:0007669"/>
    <property type="project" value="UniProtKB-KW"/>
</dbReference>
<dbReference type="InterPro" id="IPR009057">
    <property type="entry name" value="Homeodomain-like_sf"/>
</dbReference>
<evidence type="ECO:0000259" key="12">
    <source>
        <dbReference type="PROSITE" id="PS50110"/>
    </source>
</evidence>
<accession>W4V4E8</accession>
<dbReference type="GO" id="GO:0043565">
    <property type="term" value="F:sequence-specific DNA binding"/>
    <property type="evidence" value="ECO:0007669"/>
    <property type="project" value="InterPro"/>
</dbReference>
<evidence type="ECO:0000256" key="4">
    <source>
        <dbReference type="ARBA" id="ARBA00022553"/>
    </source>
</evidence>
<dbReference type="InterPro" id="IPR051552">
    <property type="entry name" value="HptR"/>
</dbReference>
<dbReference type="Proteomes" id="UP000019109">
    <property type="component" value="Unassembled WGS sequence"/>
</dbReference>
<proteinExistence type="predicted"/>
<keyword evidence="5" id="KW-0902">Two-component regulatory system</keyword>
<feature type="domain" description="HTH araC/xylS-type" evidence="11">
    <location>
        <begin position="441"/>
        <end position="539"/>
    </location>
</feature>
<keyword evidence="4 10" id="KW-0597">Phosphoprotein</keyword>
<dbReference type="CDD" id="cd17536">
    <property type="entry name" value="REC_YesN-like"/>
    <property type="match status" value="1"/>
</dbReference>
<dbReference type="Pfam" id="PF12833">
    <property type="entry name" value="HTH_18"/>
    <property type="match status" value="1"/>
</dbReference>
<dbReference type="RefSeq" id="WP_038287559.1">
    <property type="nucleotide sequence ID" value="NZ_BAVR01000009.1"/>
</dbReference>
<evidence type="ECO:0000256" key="6">
    <source>
        <dbReference type="ARBA" id="ARBA00023015"/>
    </source>
</evidence>
<keyword evidence="14" id="KW-1185">Reference proteome</keyword>
<dbReference type="GO" id="GO:0003700">
    <property type="term" value="F:DNA-binding transcription factor activity"/>
    <property type="evidence" value="ECO:0007669"/>
    <property type="project" value="InterPro"/>
</dbReference>
<dbReference type="PROSITE" id="PS01124">
    <property type="entry name" value="HTH_ARAC_FAMILY_2"/>
    <property type="match status" value="1"/>
</dbReference>
<keyword evidence="8" id="KW-0804">Transcription</keyword>
<organism evidence="13 14">
    <name type="scientific">Acetivibrio straminisolvens JCM 21531</name>
    <dbReference type="NCBI Taxonomy" id="1294263"/>
    <lineage>
        <taxon>Bacteria</taxon>
        <taxon>Bacillati</taxon>
        <taxon>Bacillota</taxon>
        <taxon>Clostridia</taxon>
        <taxon>Eubacteriales</taxon>
        <taxon>Oscillospiraceae</taxon>
        <taxon>Acetivibrio</taxon>
    </lineage>
</organism>
<dbReference type="STRING" id="1294263.JCM21531_1096"/>
<keyword evidence="3" id="KW-0963">Cytoplasm</keyword>
<dbReference type="PANTHER" id="PTHR42713">
    <property type="entry name" value="HISTIDINE KINASE-RELATED"/>
    <property type="match status" value="1"/>
</dbReference>
<evidence type="ECO:0000256" key="10">
    <source>
        <dbReference type="PROSITE-ProRule" id="PRU00169"/>
    </source>
</evidence>
<evidence type="ECO:0000256" key="5">
    <source>
        <dbReference type="ARBA" id="ARBA00023012"/>
    </source>
</evidence>
<dbReference type="InterPro" id="IPR018060">
    <property type="entry name" value="HTH_AraC"/>
</dbReference>
<dbReference type="InterPro" id="IPR001789">
    <property type="entry name" value="Sig_transdc_resp-reg_receiver"/>
</dbReference>